<proteinExistence type="predicted"/>
<sequence>MVSLGLQPSSQSFKPKNFQFLLRVFQYFFNGVHVVTANSGNFLNLGIVAAAIDDHFDEAEGGFKTEGEEGGSGGRRGVGDCMGVEASFVVGGWQGLDIGWGWSGGGW</sequence>
<gene>
    <name evidence="1" type="ORF">Pyn_29556</name>
</gene>
<accession>A0A314UBN9</accession>
<keyword evidence="2" id="KW-1185">Reference proteome</keyword>
<organism evidence="1 2">
    <name type="scientific">Prunus yedoensis var. nudiflora</name>
    <dbReference type="NCBI Taxonomy" id="2094558"/>
    <lineage>
        <taxon>Eukaryota</taxon>
        <taxon>Viridiplantae</taxon>
        <taxon>Streptophyta</taxon>
        <taxon>Embryophyta</taxon>
        <taxon>Tracheophyta</taxon>
        <taxon>Spermatophyta</taxon>
        <taxon>Magnoliopsida</taxon>
        <taxon>eudicotyledons</taxon>
        <taxon>Gunneridae</taxon>
        <taxon>Pentapetalae</taxon>
        <taxon>rosids</taxon>
        <taxon>fabids</taxon>
        <taxon>Rosales</taxon>
        <taxon>Rosaceae</taxon>
        <taxon>Amygdaloideae</taxon>
        <taxon>Amygdaleae</taxon>
        <taxon>Prunus</taxon>
    </lineage>
</organism>
<dbReference type="AlphaFoldDB" id="A0A314UBN9"/>
<dbReference type="EMBL" id="PJQY01003821">
    <property type="protein sequence ID" value="PQM34242.1"/>
    <property type="molecule type" value="Genomic_DNA"/>
</dbReference>
<protein>
    <submittedName>
        <fullName evidence="1">Uncharacterized protein</fullName>
    </submittedName>
</protein>
<dbReference type="Proteomes" id="UP000250321">
    <property type="component" value="Unassembled WGS sequence"/>
</dbReference>
<evidence type="ECO:0000313" key="2">
    <source>
        <dbReference type="Proteomes" id="UP000250321"/>
    </source>
</evidence>
<name>A0A314UBN9_PRUYE</name>
<reference evidence="1 2" key="1">
    <citation type="submission" date="2018-02" db="EMBL/GenBank/DDBJ databases">
        <title>Draft genome of wild Prunus yedoensis var. nudiflora.</title>
        <authorList>
            <person name="Baek S."/>
            <person name="Kim J.-H."/>
            <person name="Choi K."/>
            <person name="Kim G.-B."/>
            <person name="Cho A."/>
            <person name="Jang H."/>
            <person name="Shin C.-H."/>
            <person name="Yu H.-J."/>
            <person name="Mun J.-H."/>
        </authorList>
    </citation>
    <scope>NUCLEOTIDE SEQUENCE [LARGE SCALE GENOMIC DNA]</scope>
    <source>
        <strain evidence="2">cv. Jeju island</strain>
        <tissue evidence="1">Leaf</tissue>
    </source>
</reference>
<comment type="caution">
    <text evidence="1">The sequence shown here is derived from an EMBL/GenBank/DDBJ whole genome shotgun (WGS) entry which is preliminary data.</text>
</comment>
<evidence type="ECO:0000313" key="1">
    <source>
        <dbReference type="EMBL" id="PQM34242.1"/>
    </source>
</evidence>